<evidence type="ECO:0000313" key="3">
    <source>
        <dbReference type="WBParaSite" id="ASIM_0000204101-mRNA-1"/>
    </source>
</evidence>
<organism evidence="3">
    <name type="scientific">Anisakis simplex</name>
    <name type="common">Herring worm</name>
    <dbReference type="NCBI Taxonomy" id="6269"/>
    <lineage>
        <taxon>Eukaryota</taxon>
        <taxon>Metazoa</taxon>
        <taxon>Ecdysozoa</taxon>
        <taxon>Nematoda</taxon>
        <taxon>Chromadorea</taxon>
        <taxon>Rhabditida</taxon>
        <taxon>Spirurina</taxon>
        <taxon>Ascaridomorpha</taxon>
        <taxon>Ascaridoidea</taxon>
        <taxon>Anisakidae</taxon>
        <taxon>Anisakis</taxon>
        <taxon>Anisakis simplex complex</taxon>
    </lineage>
</organism>
<dbReference type="WBParaSite" id="ASIM_0000204101-mRNA-1">
    <property type="protein sequence ID" value="ASIM_0000204101-mRNA-1"/>
    <property type="gene ID" value="ASIM_0000204101"/>
</dbReference>
<evidence type="ECO:0000313" key="2">
    <source>
        <dbReference type="Proteomes" id="UP000267096"/>
    </source>
</evidence>
<gene>
    <name evidence="1" type="ORF">ASIM_LOCUS1913</name>
</gene>
<protein>
    <submittedName>
        <fullName evidence="3">Solute carrier family 12 member 9 (inferred by orthology to a human protein)</fullName>
    </submittedName>
</protein>
<keyword evidence="2" id="KW-1185">Reference proteome</keyword>
<reference evidence="1 2" key="2">
    <citation type="submission" date="2018-11" db="EMBL/GenBank/DDBJ databases">
        <authorList>
            <consortium name="Pathogen Informatics"/>
        </authorList>
    </citation>
    <scope>NUCLEOTIDE SEQUENCE [LARGE SCALE GENOMIC DNA]</scope>
</reference>
<dbReference type="Proteomes" id="UP000267096">
    <property type="component" value="Unassembled WGS sequence"/>
</dbReference>
<dbReference type="EMBL" id="UYRR01002292">
    <property type="protein sequence ID" value="VDK19442.1"/>
    <property type="molecule type" value="Genomic_DNA"/>
</dbReference>
<name>A0A0M3J3C8_ANISI</name>
<accession>A0A0M3J3C8</accession>
<sequence length="115" mass="12761">MHRRERQLKQMLTQLRIDARSLVMPWDHVVCHLGEDPPNAPPRESVDLPISYVEAMNDLIKKNSGEAAICLLNLPTPPNDVSLSDRYLNVVQCLTDGLPPTLLVHGISSVISTAL</sequence>
<proteinExistence type="predicted"/>
<dbReference type="OrthoDB" id="5841769at2759"/>
<dbReference type="AlphaFoldDB" id="A0A0M3J3C8"/>
<evidence type="ECO:0000313" key="1">
    <source>
        <dbReference type="EMBL" id="VDK19442.1"/>
    </source>
</evidence>
<reference evidence="3" key="1">
    <citation type="submission" date="2017-02" db="UniProtKB">
        <authorList>
            <consortium name="WormBaseParasite"/>
        </authorList>
    </citation>
    <scope>IDENTIFICATION</scope>
</reference>